<sequence length="614" mass="67228">MFRNTTQQYWGNFFEYHRRGLTSGTAKPWEDPDVAPLFVRPPRGAAWDGSYPGGVQALLDLQARSRWGYEVFNRRAGRGARSQKIIDAEVAAQGIRDRLAAQGMVIRLVKVLSAGGNGIASLFEVWPGGEGAPSKKVVVKSLLRAEMSMNDEANVTAALRRARHVVQLRSWGREIMPTPGSDAAALAAQWLPVDGDSAMMTLEFMRHGDLHGLIKKIATSRDRAPNKVLWRVFFCLIRGCIAMFVPPRSRRGPDGLVLPENQWQDFFGPELDEVMPVGTPQLPNPEGWDLVHFDLDPQNILVGENDGDEHSMAPVFKISDLGLAKQSDDDLFLAPCCESMGLAEIGQDKHLAAGMLMPKLTEMQTAERSVTNEPRHKEWDYIDKSPAMEPTEPQVAGQYGPWSNIFQAATCMQNLITRTQTPYPPGAVGPLNAPEGAHLFPGPTVIRDSAGRAVAPFHTHGYTLVWERGLDQDLMHLLFRCLADLPRDRPPLAELQFLMRTMEGADGWAVGPGDPDGVRAWCTRQFSDPPAPPTAREIYATLAPEALAAAQIEVPRTERIPPREDGGGAVDDLVDRFAPGVQPPYVDGALLVPETAPMISGTTLVDTVPPGAGQ</sequence>
<gene>
    <name evidence="2" type="ORF">Daus18300_012874</name>
</gene>
<dbReference type="SUPFAM" id="SSF56112">
    <property type="entry name" value="Protein kinase-like (PK-like)"/>
    <property type="match status" value="1"/>
</dbReference>
<evidence type="ECO:0000313" key="2">
    <source>
        <dbReference type="EMBL" id="KAL1850663.1"/>
    </source>
</evidence>
<reference evidence="2 3" key="1">
    <citation type="journal article" date="2024" name="IMA Fungus">
        <title>IMA Genome - F19 : A genome assembly and annotation guide to empower mycologists, including annotated draft genome sequences of Ceratocystis pirilliformis, Diaporthe australafricana, Fusarium ophioides, Paecilomyces lecythidis, and Sporothrix stenoceras.</title>
        <authorList>
            <person name="Aylward J."/>
            <person name="Wilson A.M."/>
            <person name="Visagie C.M."/>
            <person name="Spraker J."/>
            <person name="Barnes I."/>
            <person name="Buitendag C."/>
            <person name="Ceriani C."/>
            <person name="Del Mar Angel L."/>
            <person name="du Plessis D."/>
            <person name="Fuchs T."/>
            <person name="Gasser K."/>
            <person name="Kramer D."/>
            <person name="Li W."/>
            <person name="Munsamy K."/>
            <person name="Piso A."/>
            <person name="Price J.L."/>
            <person name="Sonnekus B."/>
            <person name="Thomas C."/>
            <person name="van der Nest A."/>
            <person name="van Dijk A."/>
            <person name="van Heerden A."/>
            <person name="van Vuuren N."/>
            <person name="Yilmaz N."/>
            <person name="Duong T.A."/>
            <person name="van der Merwe N.A."/>
            <person name="Wingfield M.J."/>
            <person name="Wingfield B.D."/>
        </authorList>
    </citation>
    <scope>NUCLEOTIDE SEQUENCE [LARGE SCALE GENOMIC DNA]</scope>
    <source>
        <strain evidence="2 3">CMW 18300</strain>
    </source>
</reference>
<protein>
    <recommendedName>
        <fullName evidence="1">Protein kinase domain-containing protein</fullName>
    </recommendedName>
</protein>
<dbReference type="Gene3D" id="1.10.510.10">
    <property type="entry name" value="Transferase(Phosphotransferase) domain 1"/>
    <property type="match status" value="1"/>
</dbReference>
<dbReference type="EMBL" id="JAWRVE010000184">
    <property type="protein sequence ID" value="KAL1850663.1"/>
    <property type="molecule type" value="Genomic_DNA"/>
</dbReference>
<keyword evidence="3" id="KW-1185">Reference proteome</keyword>
<dbReference type="PROSITE" id="PS50011">
    <property type="entry name" value="PROTEIN_KINASE_DOM"/>
    <property type="match status" value="1"/>
</dbReference>
<accession>A0ABR3W194</accession>
<dbReference type="InterPro" id="IPR000719">
    <property type="entry name" value="Prot_kinase_dom"/>
</dbReference>
<feature type="domain" description="Protein kinase" evidence="1">
    <location>
        <begin position="106"/>
        <end position="499"/>
    </location>
</feature>
<dbReference type="Proteomes" id="UP001583177">
    <property type="component" value="Unassembled WGS sequence"/>
</dbReference>
<comment type="caution">
    <text evidence="2">The sequence shown here is derived from an EMBL/GenBank/DDBJ whole genome shotgun (WGS) entry which is preliminary data.</text>
</comment>
<proteinExistence type="predicted"/>
<evidence type="ECO:0000259" key="1">
    <source>
        <dbReference type="PROSITE" id="PS50011"/>
    </source>
</evidence>
<dbReference type="InterPro" id="IPR011009">
    <property type="entry name" value="Kinase-like_dom_sf"/>
</dbReference>
<organism evidence="2 3">
    <name type="scientific">Diaporthe australafricana</name>
    <dbReference type="NCBI Taxonomy" id="127596"/>
    <lineage>
        <taxon>Eukaryota</taxon>
        <taxon>Fungi</taxon>
        <taxon>Dikarya</taxon>
        <taxon>Ascomycota</taxon>
        <taxon>Pezizomycotina</taxon>
        <taxon>Sordariomycetes</taxon>
        <taxon>Sordariomycetidae</taxon>
        <taxon>Diaporthales</taxon>
        <taxon>Diaporthaceae</taxon>
        <taxon>Diaporthe</taxon>
    </lineage>
</organism>
<name>A0ABR3W194_9PEZI</name>
<evidence type="ECO:0000313" key="3">
    <source>
        <dbReference type="Proteomes" id="UP001583177"/>
    </source>
</evidence>